<gene>
    <name evidence="1" type="ORF">V6N12_007803</name>
</gene>
<reference evidence="1 2" key="1">
    <citation type="journal article" date="2024" name="G3 (Bethesda)">
        <title>Genome assembly of Hibiscus sabdariffa L. provides insights into metabolisms of medicinal natural products.</title>
        <authorList>
            <person name="Kim T."/>
        </authorList>
    </citation>
    <scope>NUCLEOTIDE SEQUENCE [LARGE SCALE GENOMIC DNA]</scope>
    <source>
        <strain evidence="1">TK-2024</strain>
        <tissue evidence="1">Old leaves</tissue>
    </source>
</reference>
<name>A0ABR2F2U4_9ROSI</name>
<comment type="caution">
    <text evidence="1">The sequence shown here is derived from an EMBL/GenBank/DDBJ whole genome shotgun (WGS) entry which is preliminary data.</text>
</comment>
<protein>
    <submittedName>
        <fullName evidence="1">Uncharacterized protein</fullName>
    </submittedName>
</protein>
<organism evidence="1 2">
    <name type="scientific">Hibiscus sabdariffa</name>
    <name type="common">roselle</name>
    <dbReference type="NCBI Taxonomy" id="183260"/>
    <lineage>
        <taxon>Eukaryota</taxon>
        <taxon>Viridiplantae</taxon>
        <taxon>Streptophyta</taxon>
        <taxon>Embryophyta</taxon>
        <taxon>Tracheophyta</taxon>
        <taxon>Spermatophyta</taxon>
        <taxon>Magnoliopsida</taxon>
        <taxon>eudicotyledons</taxon>
        <taxon>Gunneridae</taxon>
        <taxon>Pentapetalae</taxon>
        <taxon>rosids</taxon>
        <taxon>malvids</taxon>
        <taxon>Malvales</taxon>
        <taxon>Malvaceae</taxon>
        <taxon>Malvoideae</taxon>
        <taxon>Hibiscus</taxon>
    </lineage>
</organism>
<dbReference type="EMBL" id="JBBPBM010000009">
    <property type="protein sequence ID" value="KAK8569273.1"/>
    <property type="molecule type" value="Genomic_DNA"/>
</dbReference>
<evidence type="ECO:0000313" key="1">
    <source>
        <dbReference type="EMBL" id="KAK8569273.1"/>
    </source>
</evidence>
<evidence type="ECO:0000313" key="2">
    <source>
        <dbReference type="Proteomes" id="UP001472677"/>
    </source>
</evidence>
<keyword evidence="2" id="KW-1185">Reference proteome</keyword>
<dbReference type="Proteomes" id="UP001472677">
    <property type="component" value="Unassembled WGS sequence"/>
</dbReference>
<accession>A0ABR2F2U4</accession>
<sequence>MDDLNSVEFPTLQDFSKKKGKGRGKGEKNKRFVDSSNKFEILVEDIGEAGGKPPQAAAASVANILLEMKAKKKDHVLKAKSVFEVSIVVVEGVLITSSS</sequence>
<proteinExistence type="predicted"/>